<keyword evidence="13" id="KW-1185">Reference proteome</keyword>
<evidence type="ECO:0000256" key="5">
    <source>
        <dbReference type="ARBA" id="ARBA00022801"/>
    </source>
</evidence>
<dbReference type="Pfam" id="PF01725">
    <property type="entry name" value="Ham1p_like"/>
    <property type="match status" value="1"/>
</dbReference>
<evidence type="ECO:0000256" key="8">
    <source>
        <dbReference type="ARBA" id="ARBA00051875"/>
    </source>
</evidence>
<dbReference type="GO" id="GO:0035870">
    <property type="term" value="F:dITP diphosphatase activity"/>
    <property type="evidence" value="ECO:0007669"/>
    <property type="project" value="UniProtKB-UniRule"/>
</dbReference>
<dbReference type="GO" id="GO:0009117">
    <property type="term" value="P:nucleotide metabolic process"/>
    <property type="evidence" value="ECO:0007669"/>
    <property type="project" value="UniProtKB-KW"/>
</dbReference>
<dbReference type="InterPro" id="IPR020922">
    <property type="entry name" value="dITP/XTP_pyrophosphatase"/>
</dbReference>
<dbReference type="GO" id="GO:0036220">
    <property type="term" value="F:ITP diphosphatase activity"/>
    <property type="evidence" value="ECO:0007669"/>
    <property type="project" value="UniProtKB-UniRule"/>
</dbReference>
<dbReference type="SUPFAM" id="SSF52972">
    <property type="entry name" value="ITPase-like"/>
    <property type="match status" value="1"/>
</dbReference>
<comment type="caution">
    <text evidence="12">The sequence shown here is derived from an EMBL/GenBank/DDBJ whole genome shotgun (WGS) entry which is preliminary data.</text>
</comment>
<dbReference type="AlphaFoldDB" id="K8ZQA6"/>
<dbReference type="eggNOG" id="COG0127">
    <property type="taxonomic scope" value="Bacteria"/>
</dbReference>
<feature type="binding site" evidence="10">
    <location>
        <position position="224"/>
    </location>
    <ligand>
        <name>substrate</name>
    </ligand>
</feature>
<dbReference type="GO" id="GO:0017111">
    <property type="term" value="F:ribonucleoside triphosphate phosphatase activity"/>
    <property type="evidence" value="ECO:0007669"/>
    <property type="project" value="InterPro"/>
</dbReference>
<dbReference type="NCBIfam" id="TIGR00042">
    <property type="entry name" value="RdgB/HAM1 family non-canonical purine NTP pyrophosphatase"/>
    <property type="match status" value="1"/>
</dbReference>
<comment type="catalytic activity">
    <reaction evidence="10">
        <text>ITP + H2O = IMP + diphosphate + H(+)</text>
        <dbReference type="Rhea" id="RHEA:29399"/>
        <dbReference type="ChEBI" id="CHEBI:15377"/>
        <dbReference type="ChEBI" id="CHEBI:15378"/>
        <dbReference type="ChEBI" id="CHEBI:33019"/>
        <dbReference type="ChEBI" id="CHEBI:58053"/>
        <dbReference type="ChEBI" id="CHEBI:61402"/>
        <dbReference type="EC" id="3.6.1.66"/>
    </reaction>
</comment>
<dbReference type="GO" id="GO:0009146">
    <property type="term" value="P:purine nucleoside triphosphate catabolic process"/>
    <property type="evidence" value="ECO:0007669"/>
    <property type="project" value="UniProtKB-UniRule"/>
</dbReference>
<organism evidence="12 13">
    <name type="scientific">Catellicoccus marimammalium M35/04/3</name>
    <dbReference type="NCBI Taxonomy" id="1234409"/>
    <lineage>
        <taxon>Bacteria</taxon>
        <taxon>Bacillati</taxon>
        <taxon>Bacillota</taxon>
        <taxon>Bacilli</taxon>
        <taxon>Lactobacillales</taxon>
        <taxon>Enterococcaceae</taxon>
        <taxon>Catellicoccus</taxon>
    </lineage>
</organism>
<protein>
    <recommendedName>
        <fullName evidence="10">dITP/XTP pyrophosphatase</fullName>
        <ecNumber evidence="10">3.6.1.66</ecNumber>
    </recommendedName>
    <alternativeName>
        <fullName evidence="10">Non-canonical purine NTP pyrophosphatase</fullName>
    </alternativeName>
    <alternativeName>
        <fullName evidence="10">Non-standard purine NTP pyrophosphatase</fullName>
    </alternativeName>
    <alternativeName>
        <fullName evidence="10">Nucleoside-triphosphate diphosphatase</fullName>
    </alternativeName>
    <alternativeName>
        <fullName evidence="10">Nucleoside-triphosphate pyrophosphatase</fullName>
        <shortName evidence="10">NTPase</shortName>
    </alternativeName>
</protein>
<feature type="binding site" evidence="10">
    <location>
        <begin position="161"/>
        <end position="166"/>
    </location>
    <ligand>
        <name>substrate</name>
    </ligand>
</feature>
<evidence type="ECO:0000256" key="10">
    <source>
        <dbReference type="HAMAP-Rule" id="MF_01405"/>
    </source>
</evidence>
<dbReference type="InterPro" id="IPR002637">
    <property type="entry name" value="RdgB/HAM1"/>
</dbReference>
<keyword evidence="3 10" id="KW-0479">Metal-binding</keyword>
<evidence type="ECO:0000256" key="6">
    <source>
        <dbReference type="ARBA" id="ARBA00022842"/>
    </source>
</evidence>
<keyword evidence="7 10" id="KW-0546">Nucleotide metabolism</keyword>
<dbReference type="GO" id="GO:0036222">
    <property type="term" value="F:XTP diphosphatase activity"/>
    <property type="evidence" value="ECO:0007669"/>
    <property type="project" value="UniProtKB-UniRule"/>
</dbReference>
<dbReference type="Gene3D" id="3.90.950.10">
    <property type="match status" value="1"/>
</dbReference>
<evidence type="ECO:0000313" key="13">
    <source>
        <dbReference type="Proteomes" id="UP000016057"/>
    </source>
</evidence>
<comment type="catalytic activity">
    <reaction evidence="9 10">
        <text>XTP + H2O = XMP + diphosphate + H(+)</text>
        <dbReference type="Rhea" id="RHEA:28610"/>
        <dbReference type="ChEBI" id="CHEBI:15377"/>
        <dbReference type="ChEBI" id="CHEBI:15378"/>
        <dbReference type="ChEBI" id="CHEBI:33019"/>
        <dbReference type="ChEBI" id="CHEBI:57464"/>
        <dbReference type="ChEBI" id="CHEBI:61314"/>
        <dbReference type="EC" id="3.6.1.66"/>
    </reaction>
</comment>
<gene>
    <name evidence="12" type="ORF">C683_0221</name>
</gene>
<comment type="cofactor">
    <cofactor evidence="10">
        <name>Mg(2+)</name>
        <dbReference type="ChEBI" id="CHEBI:18420"/>
    </cofactor>
    <text evidence="10">Binds 1 Mg(2+) ion per subunit.</text>
</comment>
<dbReference type="RefSeq" id="WP_009488495.1">
    <property type="nucleotide sequence ID" value="NZ_AMYT01000008.1"/>
</dbReference>
<comment type="caution">
    <text evidence="10">Lacks conserved residue(s) required for the propagation of feature annotation.</text>
</comment>
<dbReference type="PATRIC" id="fig|1234409.3.peg.192"/>
<comment type="function">
    <text evidence="10">Pyrophosphatase that catalyzes the hydrolysis of nucleoside triphosphates to their monophosphate derivatives, with a high preference for the non-canonical purine nucleotides XTP (xanthosine triphosphate), dITP (deoxyinosine triphosphate) and ITP. Seems to function as a house-cleaning enzyme that removes non-canonical purine nucleotides from the nucleotide pool, thus preventing their incorporation into DNA/RNA and avoiding chromosomal lesions.</text>
</comment>
<dbReference type="FunFam" id="3.90.950.10:FF:000001">
    <property type="entry name" value="dITP/XTP pyrophosphatase"/>
    <property type="match status" value="1"/>
</dbReference>
<dbReference type="CDD" id="cd00515">
    <property type="entry name" value="HAM1"/>
    <property type="match status" value="1"/>
</dbReference>
<dbReference type="InterPro" id="IPR029001">
    <property type="entry name" value="ITPase-like_fam"/>
</dbReference>
<dbReference type="GO" id="GO:0046872">
    <property type="term" value="F:metal ion binding"/>
    <property type="evidence" value="ECO:0007669"/>
    <property type="project" value="UniProtKB-KW"/>
</dbReference>
<comment type="similarity">
    <text evidence="1 10 11">Belongs to the HAM1 NTPase family.</text>
</comment>
<feature type="binding site" evidence="10">
    <location>
        <position position="328"/>
    </location>
    <ligand>
        <name>substrate</name>
    </ligand>
</feature>
<evidence type="ECO:0000256" key="11">
    <source>
        <dbReference type="RuleBase" id="RU003781"/>
    </source>
</evidence>
<name>K8ZQA6_9ENTE</name>
<dbReference type="PANTHER" id="PTHR11067">
    <property type="entry name" value="INOSINE TRIPHOSPHATE PYROPHOSPHATASE/HAM1 PROTEIN"/>
    <property type="match status" value="1"/>
</dbReference>
<evidence type="ECO:0000313" key="12">
    <source>
        <dbReference type="EMBL" id="EKU27756.1"/>
    </source>
</evidence>
<evidence type="ECO:0000256" key="3">
    <source>
        <dbReference type="ARBA" id="ARBA00022723"/>
    </source>
</evidence>
<comment type="catalytic activity">
    <reaction evidence="8 10">
        <text>dITP + H2O = dIMP + diphosphate + H(+)</text>
        <dbReference type="Rhea" id="RHEA:28342"/>
        <dbReference type="ChEBI" id="CHEBI:15377"/>
        <dbReference type="ChEBI" id="CHEBI:15378"/>
        <dbReference type="ChEBI" id="CHEBI:33019"/>
        <dbReference type="ChEBI" id="CHEBI:61194"/>
        <dbReference type="ChEBI" id="CHEBI:61382"/>
        <dbReference type="EC" id="3.6.1.66"/>
    </reaction>
</comment>
<dbReference type="Proteomes" id="UP000016057">
    <property type="component" value="Unassembled WGS sequence"/>
</dbReference>
<evidence type="ECO:0000256" key="7">
    <source>
        <dbReference type="ARBA" id="ARBA00023080"/>
    </source>
</evidence>
<feature type="binding site" evidence="10">
    <location>
        <position position="223"/>
    </location>
    <ligand>
        <name>Mg(2+)</name>
        <dbReference type="ChEBI" id="CHEBI:18420"/>
    </ligand>
</feature>
<evidence type="ECO:0000256" key="4">
    <source>
        <dbReference type="ARBA" id="ARBA00022741"/>
    </source>
</evidence>
<feature type="binding site" evidence="10">
    <location>
        <begin position="333"/>
        <end position="334"/>
    </location>
    <ligand>
        <name>substrate</name>
    </ligand>
</feature>
<proteinExistence type="inferred from homology"/>
<sequence length="356" mass="40241">MEQKIKKLNWSSFEKETVIQVEEEKGFAIFSYQPNSQLIWQNIPETIQNYLLRLAKKELTGIIKVETYGQVSLSTIYNGCYFLCSFYHDLSTSLVIENEDLCVGFNDYGDLTECQMKTIQTMPEWNENLAILSQQYNQIAAQWNFGKEKGKMTEKEIVIATKNKGKAKEFTNLFGEKGYTVKTLLDFPEIGDIAETGSTFTENALQKAQTIADLLQRPVLADDSGLCVDALHGKPGIYSARFAKDHDDAANNAKLLSELAGVPALERTAHFHCTLAFVAPHKEPLIVEGEVEGLIHSFPEGENGFGYDPLFYLPELDCTMAQLSPEQKNQLSHRAVALKRLEKVWEDWMNETTIDE</sequence>
<keyword evidence="6 10" id="KW-0460">Magnesium</keyword>
<dbReference type="EMBL" id="AMYT01000008">
    <property type="protein sequence ID" value="EKU27756.1"/>
    <property type="molecule type" value="Genomic_DNA"/>
</dbReference>
<dbReference type="EC" id="3.6.1.66" evidence="10"/>
<comment type="subunit">
    <text evidence="2 10">Homodimer.</text>
</comment>
<evidence type="ECO:0000256" key="2">
    <source>
        <dbReference type="ARBA" id="ARBA00011738"/>
    </source>
</evidence>
<keyword evidence="4 10" id="KW-0547">Nucleotide-binding</keyword>
<evidence type="ECO:0000256" key="1">
    <source>
        <dbReference type="ARBA" id="ARBA00008023"/>
    </source>
</evidence>
<dbReference type="GO" id="GO:0005829">
    <property type="term" value="C:cytosol"/>
    <property type="evidence" value="ECO:0007669"/>
    <property type="project" value="TreeGrafter"/>
</dbReference>
<dbReference type="NCBIfam" id="NF011397">
    <property type="entry name" value="PRK14822.1"/>
    <property type="match status" value="1"/>
</dbReference>
<dbReference type="PANTHER" id="PTHR11067:SF9">
    <property type="entry name" value="INOSINE TRIPHOSPHATE PYROPHOSPHATASE"/>
    <property type="match status" value="1"/>
</dbReference>
<accession>K8ZQA6</accession>
<dbReference type="GO" id="GO:0000166">
    <property type="term" value="F:nucleotide binding"/>
    <property type="evidence" value="ECO:0007669"/>
    <property type="project" value="UniProtKB-KW"/>
</dbReference>
<dbReference type="STRING" id="1234409.C683_0221"/>
<dbReference type="HAMAP" id="MF_01405">
    <property type="entry name" value="Non_canon_purine_NTPase"/>
    <property type="match status" value="1"/>
</dbReference>
<feature type="active site" description="Proton acceptor" evidence="10">
    <location>
        <position position="223"/>
    </location>
</feature>
<evidence type="ECO:0000256" key="9">
    <source>
        <dbReference type="ARBA" id="ARBA00052017"/>
    </source>
</evidence>
<feature type="binding site" evidence="10">
    <location>
        <begin position="305"/>
        <end position="308"/>
    </location>
    <ligand>
        <name>substrate</name>
    </ligand>
</feature>
<reference evidence="12 13" key="1">
    <citation type="journal article" date="2013" name="Genome Announc.">
        <title>Draft Genome Sequence of Catellicoccus marimammalium, a Novel Species Commonly Found in Gull Feces.</title>
        <authorList>
            <person name="Weigand M.R."/>
            <person name="Ryu H."/>
            <person name="Bozcek L."/>
            <person name="Konstantinidis K.T."/>
            <person name="Santo Domingo J.W."/>
        </authorList>
    </citation>
    <scope>NUCLEOTIDE SEQUENCE [LARGE SCALE GENOMIC DNA]</scope>
    <source>
        <strain evidence="12 13">M35/04/3</strain>
    </source>
</reference>
<keyword evidence="5 10" id="KW-0378">Hydrolase</keyword>